<comment type="caution">
    <text evidence="6">The sequence shown here is derived from an EMBL/GenBank/DDBJ whole genome shotgun (WGS) entry which is preliminary data.</text>
</comment>
<dbReference type="PANTHER" id="PTHR30146">
    <property type="entry name" value="LACI-RELATED TRANSCRIPTIONAL REPRESSOR"/>
    <property type="match status" value="1"/>
</dbReference>
<dbReference type="PANTHER" id="PTHR30146:SF153">
    <property type="entry name" value="LACTOSE OPERON REPRESSOR"/>
    <property type="match status" value="1"/>
</dbReference>
<dbReference type="RefSeq" id="WP_213009535.1">
    <property type="nucleotide sequence ID" value="NZ_BOQN01000070.1"/>
</dbReference>
<evidence type="ECO:0000313" key="7">
    <source>
        <dbReference type="Proteomes" id="UP000677082"/>
    </source>
</evidence>
<evidence type="ECO:0000259" key="4">
    <source>
        <dbReference type="PROSITE" id="PS50932"/>
    </source>
</evidence>
<dbReference type="SUPFAM" id="SSF47413">
    <property type="entry name" value="lambda repressor-like DNA-binding domains"/>
    <property type="match status" value="1"/>
</dbReference>
<dbReference type="InterPro" id="IPR001387">
    <property type="entry name" value="Cro/C1-type_HTH"/>
</dbReference>
<dbReference type="PROSITE" id="PS50932">
    <property type="entry name" value="HTH_LACI_2"/>
    <property type="match status" value="1"/>
</dbReference>
<evidence type="ECO:0000313" key="6">
    <source>
        <dbReference type="EMBL" id="GIM93731.1"/>
    </source>
</evidence>
<dbReference type="CDD" id="cd01392">
    <property type="entry name" value="HTH_LacI"/>
    <property type="match status" value="1"/>
</dbReference>
<organism evidence="6 7">
    <name type="scientific">Paractinoplanes toevensis</name>
    <dbReference type="NCBI Taxonomy" id="571911"/>
    <lineage>
        <taxon>Bacteria</taxon>
        <taxon>Bacillati</taxon>
        <taxon>Actinomycetota</taxon>
        <taxon>Actinomycetes</taxon>
        <taxon>Micromonosporales</taxon>
        <taxon>Micromonosporaceae</taxon>
        <taxon>Paractinoplanes</taxon>
    </lineage>
</organism>
<dbReference type="SUPFAM" id="SSF53822">
    <property type="entry name" value="Periplasmic binding protein-like I"/>
    <property type="match status" value="1"/>
</dbReference>
<dbReference type="AlphaFoldDB" id="A0A919TGV7"/>
<evidence type="ECO:0000256" key="3">
    <source>
        <dbReference type="ARBA" id="ARBA00023163"/>
    </source>
</evidence>
<feature type="domain" description="HTH lacI-type" evidence="4">
    <location>
        <begin position="8"/>
        <end position="62"/>
    </location>
</feature>
<dbReference type="CDD" id="cd06296">
    <property type="entry name" value="PBP1_CatR-like"/>
    <property type="match status" value="1"/>
</dbReference>
<dbReference type="InterPro" id="IPR010982">
    <property type="entry name" value="Lambda_DNA-bd_dom_sf"/>
</dbReference>
<dbReference type="GO" id="GO:0003700">
    <property type="term" value="F:DNA-binding transcription factor activity"/>
    <property type="evidence" value="ECO:0007669"/>
    <property type="project" value="TreeGrafter"/>
</dbReference>
<evidence type="ECO:0000259" key="5">
    <source>
        <dbReference type="PROSITE" id="PS50943"/>
    </source>
</evidence>
<dbReference type="Pfam" id="PF13377">
    <property type="entry name" value="Peripla_BP_3"/>
    <property type="match status" value="1"/>
</dbReference>
<gene>
    <name evidence="6" type="ORF">Ato02nite_055240</name>
</gene>
<dbReference type="Proteomes" id="UP000677082">
    <property type="component" value="Unassembled WGS sequence"/>
</dbReference>
<evidence type="ECO:0000256" key="1">
    <source>
        <dbReference type="ARBA" id="ARBA00023015"/>
    </source>
</evidence>
<keyword evidence="3" id="KW-0804">Transcription</keyword>
<dbReference type="GO" id="GO:0000976">
    <property type="term" value="F:transcription cis-regulatory region binding"/>
    <property type="evidence" value="ECO:0007669"/>
    <property type="project" value="TreeGrafter"/>
</dbReference>
<dbReference type="Gene3D" id="1.10.260.40">
    <property type="entry name" value="lambda repressor-like DNA-binding domains"/>
    <property type="match status" value="1"/>
</dbReference>
<dbReference type="InterPro" id="IPR046335">
    <property type="entry name" value="LacI/GalR-like_sensor"/>
</dbReference>
<keyword evidence="7" id="KW-1185">Reference proteome</keyword>
<protein>
    <submittedName>
        <fullName evidence="6">LacI family transcriptional regulator</fullName>
    </submittedName>
</protein>
<reference evidence="6 7" key="1">
    <citation type="submission" date="2021-03" db="EMBL/GenBank/DDBJ databases">
        <title>Whole genome shotgun sequence of Actinoplanes toevensis NBRC 105298.</title>
        <authorList>
            <person name="Komaki H."/>
            <person name="Tamura T."/>
        </authorList>
    </citation>
    <scope>NUCLEOTIDE SEQUENCE [LARGE SCALE GENOMIC DNA]</scope>
    <source>
        <strain evidence="6 7">NBRC 105298</strain>
    </source>
</reference>
<keyword evidence="1" id="KW-0805">Transcription regulation</keyword>
<dbReference type="PROSITE" id="PS50943">
    <property type="entry name" value="HTH_CROC1"/>
    <property type="match status" value="1"/>
</dbReference>
<accession>A0A919TGV7</accession>
<evidence type="ECO:0000256" key="2">
    <source>
        <dbReference type="ARBA" id="ARBA00023125"/>
    </source>
</evidence>
<dbReference type="InterPro" id="IPR028082">
    <property type="entry name" value="Peripla_BP_I"/>
</dbReference>
<keyword evidence="2" id="KW-0238">DNA-binding</keyword>
<proteinExistence type="predicted"/>
<dbReference type="InterPro" id="IPR000843">
    <property type="entry name" value="HTH_LacI"/>
</dbReference>
<dbReference type="EMBL" id="BOQN01000070">
    <property type="protein sequence ID" value="GIM93731.1"/>
    <property type="molecule type" value="Genomic_DNA"/>
</dbReference>
<name>A0A919TGV7_9ACTN</name>
<dbReference type="Pfam" id="PF00356">
    <property type="entry name" value="LacI"/>
    <property type="match status" value="1"/>
</dbReference>
<feature type="domain" description="HTH cro/C1-type" evidence="5">
    <location>
        <begin position="9"/>
        <end position="52"/>
    </location>
</feature>
<dbReference type="SMART" id="SM00354">
    <property type="entry name" value="HTH_LACI"/>
    <property type="match status" value="1"/>
</dbReference>
<sequence length="345" mass="37374">MTVVGRRVTIATIAEAAGVSVPTVSRVLNGRTDVSPETRDRIEHLLREHDYRPRNSRQPLRAGLIDLVFQDLDSPWAVELIRGVEEVNHAAGVGTVISAIHRRTASTRQWLQNLRARQSDGVILVISDGAGPISAELHRLNVPMVIIDPAGGVAADVPTIGATNWSGGRSATEHLISLGHTKIGLVEGPKQLLCSRARLDGYRAALEEAGLRLDRRLIEPGDFHHESGFQAGQRLLDRDDPPTAIFASSDQMALGLYEAARLRGIRIPDDLSVVGFDDLPEARWSAPPLTTVRQPLADMGGLAARTVLRLSRGEPIETPRVELATELVIRESTALFAETGGKTAQ</sequence>
<dbReference type="Gene3D" id="3.40.50.2300">
    <property type="match status" value="2"/>
</dbReference>